<evidence type="ECO:0000256" key="1">
    <source>
        <dbReference type="SAM" id="MobiDB-lite"/>
    </source>
</evidence>
<evidence type="ECO:0000313" key="2">
    <source>
        <dbReference type="EMBL" id="KAK3368285.1"/>
    </source>
</evidence>
<dbReference type="EMBL" id="JAULSW010000010">
    <property type="protein sequence ID" value="KAK3368285.1"/>
    <property type="molecule type" value="Genomic_DNA"/>
</dbReference>
<dbReference type="Proteomes" id="UP001285441">
    <property type="component" value="Unassembled WGS sequence"/>
</dbReference>
<dbReference type="AlphaFoldDB" id="A0AAE0K2L4"/>
<comment type="caution">
    <text evidence="2">The sequence shown here is derived from an EMBL/GenBank/DDBJ whole genome shotgun (WGS) entry which is preliminary data.</text>
</comment>
<keyword evidence="3" id="KW-1185">Reference proteome</keyword>
<proteinExistence type="predicted"/>
<sequence length="186" mass="20565">MTVTEEDGDDVDSSLSDAKKAKKERKERRKERRERKEKRREKGWKEKASSDSESEADDSISREKKRRKSKGDKSAASTPLESSTFTPGGSGTSTPVPTSIRFLSRQKYIAQKRMAFADPAALNELCLTDHGVNAANALLRQSSGPASQVFEVGKKHGVGLLDDFYMTLGHGPRPSEVLVGFNWHAP</sequence>
<feature type="region of interest" description="Disordered" evidence="1">
    <location>
        <begin position="1"/>
        <end position="98"/>
    </location>
</feature>
<reference evidence="2" key="1">
    <citation type="journal article" date="2023" name="Mol. Phylogenet. Evol.">
        <title>Genome-scale phylogeny and comparative genomics of the fungal order Sordariales.</title>
        <authorList>
            <person name="Hensen N."/>
            <person name="Bonometti L."/>
            <person name="Westerberg I."/>
            <person name="Brannstrom I.O."/>
            <person name="Guillou S."/>
            <person name="Cros-Aarteil S."/>
            <person name="Calhoun S."/>
            <person name="Haridas S."/>
            <person name="Kuo A."/>
            <person name="Mondo S."/>
            <person name="Pangilinan J."/>
            <person name="Riley R."/>
            <person name="LaButti K."/>
            <person name="Andreopoulos B."/>
            <person name="Lipzen A."/>
            <person name="Chen C."/>
            <person name="Yan M."/>
            <person name="Daum C."/>
            <person name="Ng V."/>
            <person name="Clum A."/>
            <person name="Steindorff A."/>
            <person name="Ohm R.A."/>
            <person name="Martin F."/>
            <person name="Silar P."/>
            <person name="Natvig D.O."/>
            <person name="Lalanne C."/>
            <person name="Gautier V."/>
            <person name="Ament-Velasquez S.L."/>
            <person name="Kruys A."/>
            <person name="Hutchinson M.I."/>
            <person name="Powell A.J."/>
            <person name="Barry K."/>
            <person name="Miller A.N."/>
            <person name="Grigoriev I.V."/>
            <person name="Debuchy R."/>
            <person name="Gladieux P."/>
            <person name="Hiltunen Thoren M."/>
            <person name="Johannesson H."/>
        </authorList>
    </citation>
    <scope>NUCLEOTIDE SEQUENCE</scope>
    <source>
        <strain evidence="2">CBS 232.78</strain>
    </source>
</reference>
<feature type="compositionally biased region" description="Low complexity" evidence="1">
    <location>
        <begin position="74"/>
        <end position="98"/>
    </location>
</feature>
<name>A0AAE0K2L4_9PEZI</name>
<reference evidence="2" key="2">
    <citation type="submission" date="2023-06" db="EMBL/GenBank/DDBJ databases">
        <authorList>
            <consortium name="Lawrence Berkeley National Laboratory"/>
            <person name="Haridas S."/>
            <person name="Hensen N."/>
            <person name="Bonometti L."/>
            <person name="Westerberg I."/>
            <person name="Brannstrom I.O."/>
            <person name="Guillou S."/>
            <person name="Cros-Aarteil S."/>
            <person name="Calhoun S."/>
            <person name="Kuo A."/>
            <person name="Mondo S."/>
            <person name="Pangilinan J."/>
            <person name="Riley R."/>
            <person name="LaButti K."/>
            <person name="Andreopoulos B."/>
            <person name="Lipzen A."/>
            <person name="Chen C."/>
            <person name="Yanf M."/>
            <person name="Daum C."/>
            <person name="Ng V."/>
            <person name="Clum A."/>
            <person name="Steindorff A."/>
            <person name="Ohm R."/>
            <person name="Martin F."/>
            <person name="Silar P."/>
            <person name="Natvig D."/>
            <person name="Lalanne C."/>
            <person name="Gautier V."/>
            <person name="Ament-velasquez S.L."/>
            <person name="Kruys A."/>
            <person name="Hutchinson M.I."/>
            <person name="Powell A.J."/>
            <person name="Barry K."/>
            <person name="Miller A.N."/>
            <person name="Grigoriev I.V."/>
            <person name="Debuchy R."/>
            <person name="Gladieux P."/>
            <person name="Thoren M.H."/>
            <person name="Johannesson H."/>
        </authorList>
    </citation>
    <scope>NUCLEOTIDE SEQUENCE</scope>
    <source>
        <strain evidence="2">CBS 232.78</strain>
    </source>
</reference>
<accession>A0AAE0K2L4</accession>
<evidence type="ECO:0000313" key="3">
    <source>
        <dbReference type="Proteomes" id="UP001285441"/>
    </source>
</evidence>
<protein>
    <submittedName>
        <fullName evidence="2">Uncharacterized protein</fullName>
    </submittedName>
</protein>
<gene>
    <name evidence="2" type="ORF">B0H63DRAFT_565011</name>
</gene>
<organism evidence="2 3">
    <name type="scientific">Podospora didyma</name>
    <dbReference type="NCBI Taxonomy" id="330526"/>
    <lineage>
        <taxon>Eukaryota</taxon>
        <taxon>Fungi</taxon>
        <taxon>Dikarya</taxon>
        <taxon>Ascomycota</taxon>
        <taxon>Pezizomycotina</taxon>
        <taxon>Sordariomycetes</taxon>
        <taxon>Sordariomycetidae</taxon>
        <taxon>Sordariales</taxon>
        <taxon>Podosporaceae</taxon>
        <taxon>Podospora</taxon>
    </lineage>
</organism>
<feature type="compositionally biased region" description="Basic residues" evidence="1">
    <location>
        <begin position="20"/>
        <end position="42"/>
    </location>
</feature>
<feature type="compositionally biased region" description="Acidic residues" evidence="1">
    <location>
        <begin position="1"/>
        <end position="12"/>
    </location>
</feature>